<gene>
    <name evidence="1" type="ORF">MOO44_00865</name>
</gene>
<dbReference type="AlphaFoldDB" id="A0A976RQX9"/>
<protein>
    <submittedName>
        <fullName evidence="1">Uncharacterized protein</fullName>
    </submittedName>
</protein>
<dbReference type="KEGG" id="lbe:MOO44_00865"/>
<proteinExistence type="predicted"/>
<name>A0A976RQX9_9LACO</name>
<dbReference type="Proteomes" id="UP000831181">
    <property type="component" value="Plasmid p1unnamed"/>
</dbReference>
<organism evidence="1 2">
    <name type="scientific">Nicoliella spurrieriana</name>
    <dbReference type="NCBI Taxonomy" id="2925830"/>
    <lineage>
        <taxon>Bacteria</taxon>
        <taxon>Bacillati</taxon>
        <taxon>Bacillota</taxon>
        <taxon>Bacilli</taxon>
        <taxon>Lactobacillales</taxon>
        <taxon>Lactobacillaceae</taxon>
        <taxon>Nicoliella</taxon>
    </lineage>
</organism>
<geneLocation type="plasmid" evidence="1 2">
    <name>p1unnamed</name>
</geneLocation>
<dbReference type="RefSeq" id="WP_260116032.1">
    <property type="nucleotide sequence ID" value="NZ_CP093360.1"/>
</dbReference>
<evidence type="ECO:0000313" key="1">
    <source>
        <dbReference type="EMBL" id="UQS86223.1"/>
    </source>
</evidence>
<reference evidence="1" key="1">
    <citation type="journal article" date="2022" name="Int. J. Syst. Evol. Microbiol.">
        <title>Apilactobacillus apisilvae sp. nov., Nicolia spurrieriana gen. nov. sp. nov., Bombilactobacillus folatiphilus sp. nov. and Bombilactobacillus thymidiniphilus sp. nov., four new lactic acid bacterial isolates from stingless bees Tetragonula carbonaria and Austroplebeia australis.</title>
        <authorList>
            <person name="Oliphant S.A."/>
            <person name="Watson-Haigh N.S."/>
            <person name="Sumby K.M."/>
            <person name="Gardner J."/>
            <person name="Groom S."/>
            <person name="Jiranek V."/>
        </authorList>
    </citation>
    <scope>NUCLEOTIDE SEQUENCE</scope>
    <source>
        <strain evidence="1">SGEP1_A5</strain>
    </source>
</reference>
<evidence type="ECO:0000313" key="2">
    <source>
        <dbReference type="Proteomes" id="UP000831181"/>
    </source>
</evidence>
<sequence length="103" mass="12281">MINFKLIHDQIKQNYEHGKYGNYRNGKYEYNGPYANHNDNAKNIGDYERGRLQAINDFKTGKHFRKYPKISLEIINIVFHGRAAEVVNFIHGYNDEKRKYKNN</sequence>
<accession>A0A976RQX9</accession>
<keyword evidence="2" id="KW-1185">Reference proteome</keyword>
<dbReference type="EMBL" id="CP093360">
    <property type="protein sequence ID" value="UQS86223.1"/>
    <property type="molecule type" value="Genomic_DNA"/>
</dbReference>
<keyword evidence="1" id="KW-0614">Plasmid</keyword>